<dbReference type="Gene3D" id="3.30.310.260">
    <property type="match status" value="1"/>
</dbReference>
<keyword evidence="5" id="KW-0234">DNA repair</keyword>
<dbReference type="Pfam" id="PF07934">
    <property type="entry name" value="OGG_N"/>
    <property type="match status" value="1"/>
</dbReference>
<keyword evidence="6" id="KW-0456">Lyase</keyword>
<evidence type="ECO:0000256" key="8">
    <source>
        <dbReference type="ARBA" id="ARBA00023295"/>
    </source>
</evidence>
<dbReference type="InterPro" id="IPR011257">
    <property type="entry name" value="DNA_glycosylase"/>
</dbReference>
<keyword evidence="3" id="KW-0227">DNA damage</keyword>
<proteinExistence type="inferred from homology"/>
<evidence type="ECO:0000256" key="5">
    <source>
        <dbReference type="ARBA" id="ARBA00023204"/>
    </source>
</evidence>
<dbReference type="Pfam" id="PF00730">
    <property type="entry name" value="HhH-GPD"/>
    <property type="match status" value="1"/>
</dbReference>
<name>A0A537JHH4_9BACT</name>
<evidence type="ECO:0000256" key="4">
    <source>
        <dbReference type="ARBA" id="ARBA00022801"/>
    </source>
</evidence>
<dbReference type="InterPro" id="IPR052054">
    <property type="entry name" value="Oxidative_DNA_repair_enzyme"/>
</dbReference>
<keyword evidence="7" id="KW-0511">Multifunctional enzyme</keyword>
<accession>A0A537JHH4</accession>
<evidence type="ECO:0000256" key="3">
    <source>
        <dbReference type="ARBA" id="ARBA00022763"/>
    </source>
</evidence>
<dbReference type="GO" id="GO:0006284">
    <property type="term" value="P:base-excision repair"/>
    <property type="evidence" value="ECO:0007669"/>
    <property type="project" value="InterPro"/>
</dbReference>
<dbReference type="GO" id="GO:0140078">
    <property type="term" value="F:class I DNA-(apurinic or apyrimidinic site) endonuclease activity"/>
    <property type="evidence" value="ECO:0007669"/>
    <property type="project" value="UniProtKB-EC"/>
</dbReference>
<dbReference type="SUPFAM" id="SSF55945">
    <property type="entry name" value="TATA-box binding protein-like"/>
    <property type="match status" value="1"/>
</dbReference>
<protein>
    <recommendedName>
        <fullName evidence="2">DNA-(apurinic or apyrimidinic site) lyase</fullName>
        <ecNumber evidence="2">4.2.99.18</ecNumber>
    </recommendedName>
</protein>
<evidence type="ECO:0000256" key="2">
    <source>
        <dbReference type="ARBA" id="ARBA00012720"/>
    </source>
</evidence>
<dbReference type="InterPro" id="IPR023170">
    <property type="entry name" value="HhH_base_excis_C"/>
</dbReference>
<evidence type="ECO:0000256" key="9">
    <source>
        <dbReference type="ARBA" id="ARBA00044632"/>
    </source>
</evidence>
<dbReference type="PANTHER" id="PTHR10242:SF2">
    <property type="entry name" value="N-GLYCOSYLASE_DNA LYASE"/>
    <property type="match status" value="1"/>
</dbReference>
<evidence type="ECO:0000313" key="12">
    <source>
        <dbReference type="EMBL" id="TMI82566.1"/>
    </source>
</evidence>
<dbReference type="CDD" id="cd00056">
    <property type="entry name" value="ENDO3c"/>
    <property type="match status" value="1"/>
</dbReference>
<feature type="domain" description="HhH-GPD" evidence="11">
    <location>
        <begin position="121"/>
        <end position="281"/>
    </location>
</feature>
<dbReference type="PANTHER" id="PTHR10242">
    <property type="entry name" value="8-OXOGUANINE DNA GLYCOSYLASE"/>
    <property type="match status" value="1"/>
</dbReference>
<dbReference type="Gene3D" id="1.10.340.30">
    <property type="entry name" value="Hypothetical protein, domain 2"/>
    <property type="match status" value="1"/>
</dbReference>
<evidence type="ECO:0000256" key="7">
    <source>
        <dbReference type="ARBA" id="ARBA00023268"/>
    </source>
</evidence>
<dbReference type="GO" id="GO:0008534">
    <property type="term" value="F:oxidized purine nucleobase lesion DNA N-glycosylase activity"/>
    <property type="evidence" value="ECO:0007669"/>
    <property type="project" value="InterPro"/>
</dbReference>
<evidence type="ECO:0000259" key="11">
    <source>
        <dbReference type="SMART" id="SM00478"/>
    </source>
</evidence>
<dbReference type="SUPFAM" id="SSF48150">
    <property type="entry name" value="DNA-glycosylase"/>
    <property type="match status" value="1"/>
</dbReference>
<comment type="caution">
    <text evidence="12">The sequence shown here is derived from an EMBL/GenBank/DDBJ whole genome shotgun (WGS) entry which is preliminary data.</text>
</comment>
<dbReference type="Proteomes" id="UP000320048">
    <property type="component" value="Unassembled WGS sequence"/>
</dbReference>
<organism evidence="12 13">
    <name type="scientific">Candidatus Segetimicrobium genomatis</name>
    <dbReference type="NCBI Taxonomy" id="2569760"/>
    <lineage>
        <taxon>Bacteria</taxon>
        <taxon>Bacillati</taxon>
        <taxon>Candidatus Sysuimicrobiota</taxon>
        <taxon>Candidatus Sysuimicrobiia</taxon>
        <taxon>Candidatus Sysuimicrobiales</taxon>
        <taxon>Candidatus Segetimicrobiaceae</taxon>
        <taxon>Candidatus Segetimicrobium</taxon>
    </lineage>
</organism>
<dbReference type="Gene3D" id="1.10.1670.10">
    <property type="entry name" value="Helix-hairpin-Helix base-excision DNA repair enzymes (C-terminal)"/>
    <property type="match status" value="1"/>
</dbReference>
<dbReference type="GO" id="GO:0006289">
    <property type="term" value="P:nucleotide-excision repair"/>
    <property type="evidence" value="ECO:0007669"/>
    <property type="project" value="InterPro"/>
</dbReference>
<evidence type="ECO:0000313" key="13">
    <source>
        <dbReference type="Proteomes" id="UP000320048"/>
    </source>
</evidence>
<dbReference type="EMBL" id="VBAO01000119">
    <property type="protein sequence ID" value="TMI82566.1"/>
    <property type="molecule type" value="Genomic_DNA"/>
</dbReference>
<gene>
    <name evidence="12" type="ORF">E6H04_04530</name>
</gene>
<keyword evidence="4" id="KW-0378">Hydrolase</keyword>
<keyword evidence="8" id="KW-0326">Glycosidase</keyword>
<reference evidence="12 13" key="1">
    <citation type="journal article" date="2019" name="Nat. Microbiol.">
        <title>Mediterranean grassland soil C-N compound turnover is dependent on rainfall and depth, and is mediated by genomically divergent microorganisms.</title>
        <authorList>
            <person name="Diamond S."/>
            <person name="Andeer P.F."/>
            <person name="Li Z."/>
            <person name="Crits-Christoph A."/>
            <person name="Burstein D."/>
            <person name="Anantharaman K."/>
            <person name="Lane K.R."/>
            <person name="Thomas B.C."/>
            <person name="Pan C."/>
            <person name="Northen T.R."/>
            <person name="Banfield J.F."/>
        </authorList>
    </citation>
    <scope>NUCLEOTIDE SEQUENCE [LARGE SCALE GENOMIC DNA]</scope>
    <source>
        <strain evidence="12">NP_7</strain>
    </source>
</reference>
<dbReference type="SMART" id="SM00478">
    <property type="entry name" value="ENDO3c"/>
    <property type="match status" value="1"/>
</dbReference>
<evidence type="ECO:0000256" key="10">
    <source>
        <dbReference type="SAM" id="MobiDB-lite"/>
    </source>
</evidence>
<evidence type="ECO:0000256" key="6">
    <source>
        <dbReference type="ARBA" id="ARBA00023239"/>
    </source>
</evidence>
<dbReference type="EC" id="4.2.99.18" evidence="2"/>
<dbReference type="AlphaFoldDB" id="A0A537JHH4"/>
<evidence type="ECO:0000256" key="1">
    <source>
        <dbReference type="ARBA" id="ARBA00010679"/>
    </source>
</evidence>
<comment type="similarity">
    <text evidence="1">Belongs to the type-1 OGG1 family.</text>
</comment>
<dbReference type="GO" id="GO:0003684">
    <property type="term" value="F:damaged DNA binding"/>
    <property type="evidence" value="ECO:0007669"/>
    <property type="project" value="InterPro"/>
</dbReference>
<comment type="catalytic activity">
    <reaction evidence="9">
        <text>2'-deoxyribonucleotide-(2'-deoxyribose 5'-phosphate)-2'-deoxyribonucleotide-DNA = a 3'-end 2'-deoxyribonucleotide-(2,3-dehydro-2,3-deoxyribose 5'-phosphate)-DNA + a 5'-end 5'-phospho-2'-deoxyribonucleoside-DNA + H(+)</text>
        <dbReference type="Rhea" id="RHEA:66592"/>
        <dbReference type="Rhea" id="RHEA-COMP:13180"/>
        <dbReference type="Rhea" id="RHEA-COMP:16897"/>
        <dbReference type="Rhea" id="RHEA-COMP:17067"/>
        <dbReference type="ChEBI" id="CHEBI:15378"/>
        <dbReference type="ChEBI" id="CHEBI:136412"/>
        <dbReference type="ChEBI" id="CHEBI:157695"/>
        <dbReference type="ChEBI" id="CHEBI:167181"/>
        <dbReference type="EC" id="4.2.99.18"/>
    </reaction>
</comment>
<dbReference type="InterPro" id="IPR012904">
    <property type="entry name" value="OGG_N"/>
</dbReference>
<sequence>MAALLPGGDALDLARTLQSGQTFRWRWERGPGGGPVAVGVVGRDVFRLSQDGRELWLIAPDTPGGRARLTEYLGVSPAARRIPSIETALAADPVVARVLARTRGIGILAQDPWEVLVSFIVSANNNIPKICTSIDRLCRALGAPLGEGAFAFPTPDRLAAARSRMLAACLLGYRAPYVRAAARLIADGRLELARLARMPLDTARERLLEIPGVGEKVADCTLLFGLRHTSAFPVDVWVRRAVERLYFRGRPRTARQIQEFARERFGPLAGYAQQHLFCYARAHLRPRADDAPRRPPMRGDGGGARRPDRGELGGYRAIVANA</sequence>
<dbReference type="InterPro" id="IPR003265">
    <property type="entry name" value="HhH-GPD_domain"/>
</dbReference>
<feature type="region of interest" description="Disordered" evidence="10">
    <location>
        <begin position="288"/>
        <end position="313"/>
    </location>
</feature>